<dbReference type="InterPro" id="IPR001759">
    <property type="entry name" value="PTX_dom"/>
</dbReference>
<keyword evidence="4" id="KW-1015">Disulfide bond</keyword>
<name>A0A979FS80_HYAAZ</name>
<dbReference type="InterPro" id="IPR016186">
    <property type="entry name" value="C-type_lectin-like/link_sf"/>
</dbReference>
<evidence type="ECO:0000259" key="7">
    <source>
        <dbReference type="PROSITE" id="PS50041"/>
    </source>
</evidence>
<keyword evidence="3" id="KW-0106">Calcium</keyword>
<proteinExistence type="predicted"/>
<dbReference type="Pfam" id="PF00354">
    <property type="entry name" value="Pentaxin"/>
    <property type="match status" value="1"/>
</dbReference>
<dbReference type="Gene3D" id="2.60.120.200">
    <property type="match status" value="1"/>
</dbReference>
<evidence type="ECO:0000256" key="5">
    <source>
        <dbReference type="ARBA" id="ARBA00023180"/>
    </source>
</evidence>
<dbReference type="GeneID" id="125178832"/>
<dbReference type="RefSeq" id="XP_047739477.1">
    <property type="nucleotide sequence ID" value="XM_047883521.1"/>
</dbReference>
<keyword evidence="5" id="KW-0325">Glycoprotein</keyword>
<dbReference type="InterPro" id="IPR013320">
    <property type="entry name" value="ConA-like_dom_sf"/>
</dbReference>
<protein>
    <submittedName>
        <fullName evidence="10">Uncharacterized protein LOC125178832</fullName>
    </submittedName>
</protein>
<evidence type="ECO:0000256" key="1">
    <source>
        <dbReference type="ARBA" id="ARBA00001913"/>
    </source>
</evidence>
<dbReference type="PRINTS" id="PR00895">
    <property type="entry name" value="PENTAXIN"/>
</dbReference>
<comment type="cofactor">
    <cofactor evidence="1">
        <name>Ca(2+)</name>
        <dbReference type="ChEBI" id="CHEBI:29108"/>
    </cofactor>
</comment>
<feature type="domain" description="Pentraxin (PTX)" evidence="8">
    <location>
        <begin position="1"/>
        <end position="154"/>
    </location>
</feature>
<dbReference type="PROSITE" id="PS50041">
    <property type="entry name" value="C_TYPE_LECTIN_2"/>
    <property type="match status" value="1"/>
</dbReference>
<gene>
    <name evidence="10" type="primary">LOC125178832</name>
</gene>
<dbReference type="PANTHER" id="PTHR19277">
    <property type="entry name" value="PENTRAXIN"/>
    <property type="match status" value="1"/>
</dbReference>
<dbReference type="Proteomes" id="UP000694843">
    <property type="component" value="Unplaced"/>
</dbReference>
<dbReference type="SUPFAM" id="SSF56436">
    <property type="entry name" value="C-type lectin-like"/>
    <property type="match status" value="1"/>
</dbReference>
<evidence type="ECO:0000313" key="10">
    <source>
        <dbReference type="RefSeq" id="XP_047739477.1"/>
    </source>
</evidence>
<sequence length="332" mass="37996">MDNALTLFQTRNFHAYNYNELGVQQYQLTATIEMHSWINYCFSFSDEYGFKAYLNGILTYTDEKLKSFFKGLPLNGTLIIGQEQDALSGSFSKSEILRGRIAQVNIWSRLLNETEIISFRDCRTLEIGDIFSSDEHSLEIFNVDSKIVSSTSLCEKDLFVTLIGGVNSRAETFEMCDQFACKLVVLESEFALLELTQNFQNPHVTCRATANIWLGLNDSDEEGVWRRDVDGTIADYLNFGYPEPDGGKNENCAGLFVRNPTWYDWACDDRRVSCAVCQRVPGRFMRLRGLCFASAEESIFELSGYEQVGSVTEPMWFCERNFDFVESFVMLR</sequence>
<evidence type="ECO:0000256" key="2">
    <source>
        <dbReference type="ARBA" id="ARBA00022723"/>
    </source>
</evidence>
<accession>A0A979FS80</accession>
<dbReference type="InterPro" id="IPR051360">
    <property type="entry name" value="Neuronal_Pentraxin_Related"/>
</dbReference>
<keyword evidence="9" id="KW-1185">Reference proteome</keyword>
<comment type="caution">
    <text evidence="6">Lacks conserved residue(s) required for the propagation of feature annotation.</text>
</comment>
<organism evidence="9 10">
    <name type="scientific">Hyalella azteca</name>
    <name type="common">Amphipod</name>
    <dbReference type="NCBI Taxonomy" id="294128"/>
    <lineage>
        <taxon>Eukaryota</taxon>
        <taxon>Metazoa</taxon>
        <taxon>Ecdysozoa</taxon>
        <taxon>Arthropoda</taxon>
        <taxon>Crustacea</taxon>
        <taxon>Multicrustacea</taxon>
        <taxon>Malacostraca</taxon>
        <taxon>Eumalacostraca</taxon>
        <taxon>Peracarida</taxon>
        <taxon>Amphipoda</taxon>
        <taxon>Senticaudata</taxon>
        <taxon>Talitrida</taxon>
        <taxon>Talitroidea</taxon>
        <taxon>Hyalellidae</taxon>
        <taxon>Hyalella</taxon>
    </lineage>
</organism>
<dbReference type="Pfam" id="PF00059">
    <property type="entry name" value="Lectin_C"/>
    <property type="match status" value="1"/>
</dbReference>
<evidence type="ECO:0000256" key="3">
    <source>
        <dbReference type="ARBA" id="ARBA00022837"/>
    </source>
</evidence>
<evidence type="ECO:0000256" key="6">
    <source>
        <dbReference type="PROSITE-ProRule" id="PRU01172"/>
    </source>
</evidence>
<evidence type="ECO:0000313" key="9">
    <source>
        <dbReference type="Proteomes" id="UP000694843"/>
    </source>
</evidence>
<dbReference type="AlphaFoldDB" id="A0A979FS80"/>
<dbReference type="OrthoDB" id="6334817at2759"/>
<reference evidence="10" key="1">
    <citation type="submission" date="2025-08" db="UniProtKB">
        <authorList>
            <consortium name="RefSeq"/>
        </authorList>
    </citation>
    <scope>IDENTIFICATION</scope>
    <source>
        <tissue evidence="10">Whole organism</tissue>
    </source>
</reference>
<dbReference type="SUPFAM" id="SSF49899">
    <property type="entry name" value="Concanavalin A-like lectins/glucanases"/>
    <property type="match status" value="1"/>
</dbReference>
<dbReference type="KEGG" id="hazt:125178832"/>
<dbReference type="CDD" id="cd00037">
    <property type="entry name" value="CLECT"/>
    <property type="match status" value="1"/>
</dbReference>
<dbReference type="InterPro" id="IPR016187">
    <property type="entry name" value="CTDL_fold"/>
</dbReference>
<dbReference type="PANTHER" id="PTHR19277:SF125">
    <property type="entry name" value="B6"/>
    <property type="match status" value="1"/>
</dbReference>
<dbReference type="GO" id="GO:0046872">
    <property type="term" value="F:metal ion binding"/>
    <property type="evidence" value="ECO:0007669"/>
    <property type="project" value="UniProtKB-KW"/>
</dbReference>
<feature type="domain" description="C-type lectin" evidence="7">
    <location>
        <begin position="176"/>
        <end position="271"/>
    </location>
</feature>
<evidence type="ECO:0000259" key="8">
    <source>
        <dbReference type="PROSITE" id="PS51828"/>
    </source>
</evidence>
<dbReference type="PROSITE" id="PS51828">
    <property type="entry name" value="PTX_2"/>
    <property type="match status" value="1"/>
</dbReference>
<evidence type="ECO:0000256" key="4">
    <source>
        <dbReference type="ARBA" id="ARBA00023157"/>
    </source>
</evidence>
<dbReference type="InterPro" id="IPR001304">
    <property type="entry name" value="C-type_lectin-like"/>
</dbReference>
<dbReference type="Gene3D" id="3.10.100.10">
    <property type="entry name" value="Mannose-Binding Protein A, subunit A"/>
    <property type="match status" value="1"/>
</dbReference>
<keyword evidence="2" id="KW-0479">Metal-binding</keyword>